<proteinExistence type="predicted"/>
<protein>
    <submittedName>
        <fullName evidence="1">Uncharacterized protein</fullName>
    </submittedName>
</protein>
<gene>
    <name evidence="1" type="ORF">GCM10009765_65320</name>
</gene>
<sequence length="58" mass="6206">MPENYSPHVFIGDVMTLLASKGLHPLLTSQEMDRAVIGASMVLAALGIQPVKTPEDQS</sequence>
<organism evidence="1 2">
    <name type="scientific">Fodinicola feengrottensis</name>
    <dbReference type="NCBI Taxonomy" id="435914"/>
    <lineage>
        <taxon>Bacteria</taxon>
        <taxon>Bacillati</taxon>
        <taxon>Actinomycetota</taxon>
        <taxon>Actinomycetes</taxon>
        <taxon>Mycobacteriales</taxon>
        <taxon>Fodinicola</taxon>
    </lineage>
</organism>
<comment type="caution">
    <text evidence="1">The sequence shown here is derived from an EMBL/GenBank/DDBJ whole genome shotgun (WGS) entry which is preliminary data.</text>
</comment>
<name>A0ABN2IKC9_9ACTN</name>
<dbReference type="RefSeq" id="WP_163570814.1">
    <property type="nucleotide sequence ID" value="NZ_BAAANY010000031.1"/>
</dbReference>
<accession>A0ABN2IKC9</accession>
<dbReference type="Proteomes" id="UP001500618">
    <property type="component" value="Unassembled WGS sequence"/>
</dbReference>
<evidence type="ECO:0000313" key="2">
    <source>
        <dbReference type="Proteomes" id="UP001500618"/>
    </source>
</evidence>
<keyword evidence="2" id="KW-1185">Reference proteome</keyword>
<dbReference type="EMBL" id="BAAANY010000031">
    <property type="protein sequence ID" value="GAA1706796.1"/>
    <property type="molecule type" value="Genomic_DNA"/>
</dbReference>
<evidence type="ECO:0000313" key="1">
    <source>
        <dbReference type="EMBL" id="GAA1706796.1"/>
    </source>
</evidence>
<reference evidence="1 2" key="1">
    <citation type="journal article" date="2019" name="Int. J. Syst. Evol. Microbiol.">
        <title>The Global Catalogue of Microorganisms (GCM) 10K type strain sequencing project: providing services to taxonomists for standard genome sequencing and annotation.</title>
        <authorList>
            <consortium name="The Broad Institute Genomics Platform"/>
            <consortium name="The Broad Institute Genome Sequencing Center for Infectious Disease"/>
            <person name="Wu L."/>
            <person name="Ma J."/>
        </authorList>
    </citation>
    <scope>NUCLEOTIDE SEQUENCE [LARGE SCALE GENOMIC DNA]</scope>
    <source>
        <strain evidence="1 2">JCM 14718</strain>
    </source>
</reference>